<keyword evidence="1" id="KW-0472">Membrane</keyword>
<protein>
    <recommendedName>
        <fullName evidence="4">LPXTG-motif cell wall-anchored protein</fullName>
    </recommendedName>
</protein>
<evidence type="ECO:0008006" key="4">
    <source>
        <dbReference type="Google" id="ProtNLM"/>
    </source>
</evidence>
<name>A0A3E0EU66_9FLAO</name>
<feature type="transmembrane region" description="Helical" evidence="1">
    <location>
        <begin position="34"/>
        <end position="52"/>
    </location>
</feature>
<gene>
    <name evidence="2" type="ORF">C8P67_102487</name>
</gene>
<feature type="transmembrane region" description="Helical" evidence="1">
    <location>
        <begin position="12"/>
        <end position="28"/>
    </location>
</feature>
<comment type="caution">
    <text evidence="2">The sequence shown here is derived from an EMBL/GenBank/DDBJ whole genome shotgun (WGS) entry which is preliminary data.</text>
</comment>
<organism evidence="2 3">
    <name type="scientific">Flavobacterium aquicola</name>
    <dbReference type="NCBI Taxonomy" id="1682742"/>
    <lineage>
        <taxon>Bacteria</taxon>
        <taxon>Pseudomonadati</taxon>
        <taxon>Bacteroidota</taxon>
        <taxon>Flavobacteriia</taxon>
        <taxon>Flavobacteriales</taxon>
        <taxon>Flavobacteriaceae</taxon>
        <taxon>Flavobacterium</taxon>
    </lineage>
</organism>
<evidence type="ECO:0000256" key="1">
    <source>
        <dbReference type="SAM" id="Phobius"/>
    </source>
</evidence>
<dbReference type="AlphaFoldDB" id="A0A3E0EU66"/>
<dbReference type="EMBL" id="QUNI01000002">
    <property type="protein sequence ID" value="REH01221.1"/>
    <property type="molecule type" value="Genomic_DNA"/>
</dbReference>
<dbReference type="Proteomes" id="UP000257136">
    <property type="component" value="Unassembled WGS sequence"/>
</dbReference>
<evidence type="ECO:0000313" key="2">
    <source>
        <dbReference type="EMBL" id="REH01221.1"/>
    </source>
</evidence>
<reference evidence="2 3" key="1">
    <citation type="submission" date="2018-08" db="EMBL/GenBank/DDBJ databases">
        <title>Genomic Encyclopedia of Archaeal and Bacterial Type Strains, Phase II (KMG-II): from individual species to whole genera.</title>
        <authorList>
            <person name="Goeker M."/>
        </authorList>
    </citation>
    <scope>NUCLEOTIDE SEQUENCE [LARGE SCALE GENOMIC DNA]</scope>
    <source>
        <strain evidence="2 3">DSM 100880</strain>
    </source>
</reference>
<keyword evidence="3" id="KW-1185">Reference proteome</keyword>
<keyword evidence="1" id="KW-0812">Transmembrane</keyword>
<proteinExistence type="predicted"/>
<sequence length="57" mass="6574">MNFSSLKNASPMYFYFVSIVAFVLANLIRTTSIGVYYVLLIVGLVFFFLGLMRRIKK</sequence>
<accession>A0A3E0EU66</accession>
<keyword evidence="1" id="KW-1133">Transmembrane helix</keyword>
<evidence type="ECO:0000313" key="3">
    <source>
        <dbReference type="Proteomes" id="UP000257136"/>
    </source>
</evidence>